<proteinExistence type="predicted"/>
<dbReference type="PANTHER" id="PTHR43685">
    <property type="entry name" value="GLYCOSYLTRANSFERASE"/>
    <property type="match status" value="1"/>
</dbReference>
<dbReference type="RefSeq" id="WP_264269778.1">
    <property type="nucleotide sequence ID" value="NZ_BAAAWO010000001.1"/>
</dbReference>
<dbReference type="InterPro" id="IPR029044">
    <property type="entry name" value="Nucleotide-diphossugar_trans"/>
</dbReference>
<accession>A0ABU2BP30</accession>
<dbReference type="Proteomes" id="UP001183817">
    <property type="component" value="Unassembled WGS sequence"/>
</dbReference>
<name>A0ABU2BP30_9MICC</name>
<dbReference type="EMBL" id="JAVDYI010000001">
    <property type="protein sequence ID" value="MDR7360412.1"/>
    <property type="molecule type" value="Genomic_DNA"/>
</dbReference>
<keyword evidence="3" id="KW-1185">Reference proteome</keyword>
<dbReference type="InterPro" id="IPR050834">
    <property type="entry name" value="Glycosyltransf_2"/>
</dbReference>
<reference evidence="2 3" key="1">
    <citation type="submission" date="2023-07" db="EMBL/GenBank/DDBJ databases">
        <title>Sequencing the genomes of 1000 actinobacteria strains.</title>
        <authorList>
            <person name="Klenk H.-P."/>
        </authorList>
    </citation>
    <scope>NUCLEOTIDE SEQUENCE [LARGE SCALE GENOMIC DNA]</scope>
    <source>
        <strain evidence="2 3">DSM 20167</strain>
    </source>
</reference>
<dbReference type="Pfam" id="PF00535">
    <property type="entry name" value="Glycos_transf_2"/>
    <property type="match status" value="1"/>
</dbReference>
<evidence type="ECO:0000259" key="1">
    <source>
        <dbReference type="Pfam" id="PF00535"/>
    </source>
</evidence>
<feature type="domain" description="Glycosyltransferase 2-like" evidence="1">
    <location>
        <begin position="10"/>
        <end position="176"/>
    </location>
</feature>
<gene>
    <name evidence="2" type="ORF">J2S64_004103</name>
</gene>
<comment type="caution">
    <text evidence="2">The sequence shown here is derived from an EMBL/GenBank/DDBJ whole genome shotgun (WGS) entry which is preliminary data.</text>
</comment>
<evidence type="ECO:0000313" key="2">
    <source>
        <dbReference type="EMBL" id="MDR7360412.1"/>
    </source>
</evidence>
<dbReference type="Gene3D" id="3.90.550.10">
    <property type="entry name" value="Spore Coat Polysaccharide Biosynthesis Protein SpsA, Chain A"/>
    <property type="match status" value="1"/>
</dbReference>
<dbReference type="CDD" id="cd02525">
    <property type="entry name" value="Succinoglycan_BP_ExoA"/>
    <property type="match status" value="1"/>
</dbReference>
<dbReference type="SUPFAM" id="SSF53448">
    <property type="entry name" value="Nucleotide-diphospho-sugar transferases"/>
    <property type="match status" value="1"/>
</dbReference>
<evidence type="ECO:0000313" key="3">
    <source>
        <dbReference type="Proteomes" id="UP001183817"/>
    </source>
</evidence>
<dbReference type="PANTHER" id="PTHR43685:SF2">
    <property type="entry name" value="GLYCOSYLTRANSFERASE 2-LIKE DOMAIN-CONTAINING PROTEIN"/>
    <property type="match status" value="1"/>
</dbReference>
<sequence>MTAAQTLGVSYVMPVLNEAGYLRDAVASVLGQDYAGDKEIVLALGPSTDATDEVAAELAMEDDRVKLVHNPQGRTPIGLNLAIRASQYPIVVRVDAHSELAPTYTARGVETMFRVDAHDVGGLMDARGKNPLQRAIAAAYHSPWGLGGAAYHSGAPEGPAESAYLGIFRRQVFDEVGYYDESLHRAQDWELCLRIRQAGYKVWFDPELETAYYPRDTYKALSAQSYASGVWRGELSRRYPDGKSMRHDLPPLMLVGSSLGAIAWVIDPWLTSEAPGAVRIALNLLKLAPVGYAGLVVFATLTGKRTTTFKEKLLMLGVFPSIHFPWAVGFVKGRVRGAQGTLDRGRVQS</sequence>
<dbReference type="InterPro" id="IPR001173">
    <property type="entry name" value="Glyco_trans_2-like"/>
</dbReference>
<organism evidence="2 3">
    <name type="scientific">Paeniglutamicibacter sulfureus</name>
    <dbReference type="NCBI Taxonomy" id="43666"/>
    <lineage>
        <taxon>Bacteria</taxon>
        <taxon>Bacillati</taxon>
        <taxon>Actinomycetota</taxon>
        <taxon>Actinomycetes</taxon>
        <taxon>Micrococcales</taxon>
        <taxon>Micrococcaceae</taxon>
        <taxon>Paeniglutamicibacter</taxon>
    </lineage>
</organism>
<protein>
    <submittedName>
        <fullName evidence="2">Cellulose synthase/poly-beta-1,6-N-acetylglucosamine synthase-like glycosyltransferase</fullName>
    </submittedName>
</protein>